<organism evidence="2 3">
    <name type="scientific">Bonamia ostreae</name>
    <dbReference type="NCBI Taxonomy" id="126728"/>
    <lineage>
        <taxon>Eukaryota</taxon>
        <taxon>Sar</taxon>
        <taxon>Rhizaria</taxon>
        <taxon>Endomyxa</taxon>
        <taxon>Ascetosporea</taxon>
        <taxon>Haplosporida</taxon>
        <taxon>Bonamia</taxon>
    </lineage>
</organism>
<evidence type="ECO:0008006" key="4">
    <source>
        <dbReference type="Google" id="ProtNLM"/>
    </source>
</evidence>
<protein>
    <recommendedName>
        <fullName evidence="4">Hyaluronan/mRNA-binding protein domain-containing protein</fullName>
    </recommendedName>
</protein>
<dbReference type="Proteomes" id="UP001439008">
    <property type="component" value="Unassembled WGS sequence"/>
</dbReference>
<reference evidence="2 3" key="1">
    <citation type="journal article" date="2024" name="BMC Biol.">
        <title>Comparative genomics of Ascetosporea gives new insight into the evolutionary basis for animal parasitism in Rhizaria.</title>
        <authorList>
            <person name="Hiltunen Thoren M."/>
            <person name="Onut-Brannstrom I."/>
            <person name="Alfjorden A."/>
            <person name="Peckova H."/>
            <person name="Swords F."/>
            <person name="Hooper C."/>
            <person name="Holzer A.S."/>
            <person name="Bass D."/>
            <person name="Burki F."/>
        </authorList>
    </citation>
    <scope>NUCLEOTIDE SEQUENCE [LARGE SCALE GENOMIC DNA]</scope>
    <source>
        <strain evidence="2">20-A016</strain>
    </source>
</reference>
<evidence type="ECO:0000313" key="2">
    <source>
        <dbReference type="EMBL" id="MES1920129.1"/>
    </source>
</evidence>
<dbReference type="EMBL" id="JBDODL010000523">
    <property type="protein sequence ID" value="MES1920129.1"/>
    <property type="molecule type" value="Genomic_DNA"/>
</dbReference>
<sequence>MPVHESRRPKTNAELNKEKHVPRTGYPGNAKKDGAGGKFTWGDIMDDTAAPIAIDKNDPNYDSQEEND</sequence>
<comment type="caution">
    <text evidence="2">The sequence shown here is derived from an EMBL/GenBank/DDBJ whole genome shotgun (WGS) entry which is preliminary data.</text>
</comment>
<evidence type="ECO:0000256" key="1">
    <source>
        <dbReference type="SAM" id="MobiDB-lite"/>
    </source>
</evidence>
<gene>
    <name evidence="2" type="ORF">MHBO_001844</name>
</gene>
<name>A0ABV2AKZ8_9EUKA</name>
<accession>A0ABV2AKZ8</accession>
<proteinExistence type="predicted"/>
<evidence type="ECO:0000313" key="3">
    <source>
        <dbReference type="Proteomes" id="UP001439008"/>
    </source>
</evidence>
<keyword evidence="3" id="KW-1185">Reference proteome</keyword>
<feature type="region of interest" description="Disordered" evidence="1">
    <location>
        <begin position="1"/>
        <end position="37"/>
    </location>
</feature>